<dbReference type="Proteomes" id="UP000649617">
    <property type="component" value="Unassembled WGS sequence"/>
</dbReference>
<dbReference type="AlphaFoldDB" id="A0A812PI51"/>
<comment type="caution">
    <text evidence="2">The sequence shown here is derived from an EMBL/GenBank/DDBJ whole genome shotgun (WGS) entry which is preliminary data.</text>
</comment>
<dbReference type="OrthoDB" id="436263at2759"/>
<gene>
    <name evidence="2" type="primary">pol</name>
    <name evidence="2" type="ORF">SPIL2461_LOCUS7870</name>
</gene>
<proteinExistence type="predicted"/>
<keyword evidence="3" id="KW-1185">Reference proteome</keyword>
<accession>A0A812PI51</accession>
<name>A0A812PI51_SYMPI</name>
<evidence type="ECO:0000313" key="3">
    <source>
        <dbReference type="Proteomes" id="UP000649617"/>
    </source>
</evidence>
<organism evidence="2 3">
    <name type="scientific">Symbiodinium pilosum</name>
    <name type="common">Dinoflagellate</name>
    <dbReference type="NCBI Taxonomy" id="2952"/>
    <lineage>
        <taxon>Eukaryota</taxon>
        <taxon>Sar</taxon>
        <taxon>Alveolata</taxon>
        <taxon>Dinophyceae</taxon>
        <taxon>Suessiales</taxon>
        <taxon>Symbiodiniaceae</taxon>
        <taxon>Symbiodinium</taxon>
    </lineage>
</organism>
<feature type="region of interest" description="Disordered" evidence="1">
    <location>
        <begin position="30"/>
        <end position="66"/>
    </location>
</feature>
<evidence type="ECO:0000256" key="1">
    <source>
        <dbReference type="SAM" id="MobiDB-lite"/>
    </source>
</evidence>
<dbReference type="EMBL" id="CAJNIZ010012636">
    <property type="protein sequence ID" value="CAE7336133.1"/>
    <property type="molecule type" value="Genomic_DNA"/>
</dbReference>
<reference evidence="2" key="1">
    <citation type="submission" date="2021-02" db="EMBL/GenBank/DDBJ databases">
        <authorList>
            <person name="Dougan E. K."/>
            <person name="Rhodes N."/>
            <person name="Thang M."/>
            <person name="Chan C."/>
        </authorList>
    </citation>
    <scope>NUCLEOTIDE SEQUENCE</scope>
</reference>
<evidence type="ECO:0000313" key="2">
    <source>
        <dbReference type="EMBL" id="CAE7336133.1"/>
    </source>
</evidence>
<feature type="compositionally biased region" description="Gly residues" evidence="1">
    <location>
        <begin position="47"/>
        <end position="57"/>
    </location>
</feature>
<protein>
    <submittedName>
        <fullName evidence="2">Pol protein</fullName>
    </submittedName>
</protein>
<sequence length="316" mass="35100">MALIAAQAEAQMQEVFRAVLGTAGKRAQTTLLDEADSRPDKHNRPNGKGGAGRGAGSHGWRANRTSKRATVKNMENEEVGADELLKLLCRVVIRQEDTLNILKQSTSWVIFARTETPSVIPGLVMASQKWKEEITKPNSQLSGVSLHTTLLWCLLNQVMEILKNVTEEQMKKAKESGWCTEQGQWVYQKWSPANQALEQDVARVPLQTSAMMKLVEDLKALTTAEIVTAFHSKRPLTPNMQGAMVVLQLGVNFRKPEANKFYDLLEQLMGQASLQMGGLQIRKEGYKRSAAVSKLDDAVGGGHRSKDGDFAYEYWS</sequence>